<evidence type="ECO:0000259" key="17">
    <source>
        <dbReference type="PROSITE" id="PS51379"/>
    </source>
</evidence>
<dbReference type="CDD" id="cd07034">
    <property type="entry name" value="TPP_PYR_PFOR_IOR-alpha_like"/>
    <property type="match status" value="1"/>
</dbReference>
<feature type="binding site" evidence="16">
    <location>
        <position position="603"/>
    </location>
    <ligand>
        <name>[4Fe-4S] cluster</name>
        <dbReference type="ChEBI" id="CHEBI:49883"/>
        <label>2</label>
    </ligand>
</feature>
<evidence type="ECO:0000256" key="14">
    <source>
        <dbReference type="ARBA" id="ARBA00048893"/>
    </source>
</evidence>
<dbReference type="InterPro" id="IPR017900">
    <property type="entry name" value="4Fe4S_Fe_S_CS"/>
</dbReference>
<keyword evidence="10 15" id="KW-0408">Iron</keyword>
<dbReference type="Pfam" id="PF01855">
    <property type="entry name" value="POR_N"/>
    <property type="match status" value="1"/>
</dbReference>
<evidence type="ECO:0000256" key="5">
    <source>
        <dbReference type="ARBA" id="ARBA00022448"/>
    </source>
</evidence>
<keyword evidence="8 15" id="KW-0249">Electron transport</keyword>
<evidence type="ECO:0000256" key="2">
    <source>
        <dbReference type="ARBA" id="ARBA00011238"/>
    </source>
</evidence>
<feature type="binding site" evidence="16">
    <location>
        <position position="610"/>
    </location>
    <ligand>
        <name>[4Fe-4S] cluster</name>
        <dbReference type="ChEBI" id="CHEBI:49883"/>
        <label>1</label>
    </ligand>
</feature>
<dbReference type="NCBIfam" id="TIGR03336">
    <property type="entry name" value="IOR_alpha"/>
    <property type="match status" value="1"/>
</dbReference>
<gene>
    <name evidence="18" type="primary">iorA</name>
    <name evidence="18" type="ORF">ENV14_03325</name>
</gene>
<dbReference type="GO" id="GO:0030976">
    <property type="term" value="F:thiamine pyrophosphate binding"/>
    <property type="evidence" value="ECO:0007669"/>
    <property type="project" value="InterPro"/>
</dbReference>
<dbReference type="SUPFAM" id="SSF54862">
    <property type="entry name" value="4Fe-4S ferredoxins"/>
    <property type="match status" value="1"/>
</dbReference>
<keyword evidence="9 15" id="KW-0560">Oxidoreductase</keyword>
<evidence type="ECO:0000313" key="18">
    <source>
        <dbReference type="EMBL" id="HGI87406.1"/>
    </source>
</evidence>
<feature type="binding site" evidence="16">
    <location>
        <position position="600"/>
    </location>
    <ligand>
        <name>[4Fe-4S] cluster</name>
        <dbReference type="ChEBI" id="CHEBI:49883"/>
        <label>2</label>
    </ligand>
</feature>
<evidence type="ECO:0000256" key="6">
    <source>
        <dbReference type="ARBA" id="ARBA00022485"/>
    </source>
</evidence>
<dbReference type="PROSITE" id="PS00198">
    <property type="entry name" value="4FE4S_FER_1"/>
    <property type="match status" value="1"/>
</dbReference>
<dbReference type="Gene3D" id="3.30.70.20">
    <property type="match status" value="1"/>
</dbReference>
<dbReference type="InterPro" id="IPR045025">
    <property type="entry name" value="HACL1-like"/>
</dbReference>
<keyword evidence="5 15" id="KW-0813">Transport</keyword>
<evidence type="ECO:0000256" key="13">
    <source>
        <dbReference type="ARBA" id="ARBA00048332"/>
    </source>
</evidence>
<evidence type="ECO:0000256" key="4">
    <source>
        <dbReference type="ARBA" id="ARBA00017710"/>
    </source>
</evidence>
<name>A0A7C4FG20_9CREN</name>
<dbReference type="GO" id="GO:0019164">
    <property type="term" value="F:pyruvate synthase activity"/>
    <property type="evidence" value="ECO:0007669"/>
    <property type="project" value="UniProtKB-ARBA"/>
</dbReference>
<feature type="binding site" evidence="16">
    <location>
        <position position="571"/>
    </location>
    <ligand>
        <name>[4Fe-4S] cluster</name>
        <dbReference type="ChEBI" id="CHEBI:49883"/>
        <label>1</label>
    </ligand>
</feature>
<evidence type="ECO:0000256" key="7">
    <source>
        <dbReference type="ARBA" id="ARBA00022723"/>
    </source>
</evidence>
<evidence type="ECO:0000256" key="15">
    <source>
        <dbReference type="PIRNR" id="PIRNR006439"/>
    </source>
</evidence>
<dbReference type="SUPFAM" id="SSF52922">
    <property type="entry name" value="TK C-terminal domain-like"/>
    <property type="match status" value="1"/>
</dbReference>
<comment type="caution">
    <text evidence="18">The sequence shown here is derived from an EMBL/GenBank/DDBJ whole genome shotgun (WGS) entry which is preliminary data.</text>
</comment>
<dbReference type="GO" id="GO:0046872">
    <property type="term" value="F:metal ion binding"/>
    <property type="evidence" value="ECO:0007669"/>
    <property type="project" value="UniProtKB-UniRule"/>
</dbReference>
<keyword evidence="7 15" id="KW-0479">Metal-binding</keyword>
<accession>A0A7C4FG20</accession>
<dbReference type="Pfam" id="PF02775">
    <property type="entry name" value="TPP_enzyme_C"/>
    <property type="match status" value="1"/>
</dbReference>
<keyword evidence="11 15" id="KW-0411">Iron-sulfur</keyword>
<dbReference type="Gene3D" id="3.40.50.970">
    <property type="match status" value="2"/>
</dbReference>
<comment type="subunit">
    <text evidence="2 15">Heterodimer of the IorA and IorB subunits.</text>
</comment>
<dbReference type="CDD" id="cd02008">
    <property type="entry name" value="TPP_IOR_alpha"/>
    <property type="match status" value="1"/>
</dbReference>
<feature type="binding site" evidence="16">
    <location>
        <position position="606"/>
    </location>
    <ligand>
        <name>[4Fe-4S] cluster</name>
        <dbReference type="ChEBI" id="CHEBI:49883"/>
        <label>2</label>
    </ligand>
</feature>
<dbReference type="Gene3D" id="3.40.50.920">
    <property type="match status" value="1"/>
</dbReference>
<reference evidence="18" key="1">
    <citation type="journal article" date="2020" name="mSystems">
        <title>Genome- and Community-Level Interaction Insights into Carbon Utilization and Element Cycling Functions of Hydrothermarchaeota in Hydrothermal Sediment.</title>
        <authorList>
            <person name="Zhou Z."/>
            <person name="Liu Y."/>
            <person name="Xu W."/>
            <person name="Pan J."/>
            <person name="Luo Z.H."/>
            <person name="Li M."/>
        </authorList>
    </citation>
    <scope>NUCLEOTIDE SEQUENCE [LARGE SCALE GENOMIC DNA]</scope>
    <source>
        <strain evidence="18">SpSt-732</strain>
    </source>
</reference>
<dbReference type="AlphaFoldDB" id="A0A7C4FG20"/>
<keyword evidence="6 15" id="KW-0004">4Fe-4S</keyword>
<evidence type="ECO:0000256" key="8">
    <source>
        <dbReference type="ARBA" id="ARBA00022982"/>
    </source>
</evidence>
<feature type="binding site" evidence="16">
    <location>
        <position position="583"/>
    </location>
    <ligand>
        <name>[4Fe-4S] cluster</name>
        <dbReference type="ChEBI" id="CHEBI:49883"/>
        <label>2</label>
    </ligand>
</feature>
<feature type="domain" description="4Fe-4S ferredoxin-type" evidence="17">
    <location>
        <begin position="562"/>
        <end position="590"/>
    </location>
</feature>
<dbReference type="GO" id="GO:0043805">
    <property type="term" value="F:indolepyruvate ferredoxin oxidoreductase activity"/>
    <property type="evidence" value="ECO:0007669"/>
    <property type="project" value="UniProtKB-UniRule"/>
</dbReference>
<evidence type="ECO:0000256" key="9">
    <source>
        <dbReference type="ARBA" id="ARBA00023002"/>
    </source>
</evidence>
<dbReference type="InterPro" id="IPR017896">
    <property type="entry name" value="4Fe4S_Fe-S-bd"/>
</dbReference>
<comment type="subunit">
    <text evidence="3">Heterodimer composed of an alpha and a beta subunit.</text>
</comment>
<feature type="binding site" evidence="16">
    <location>
        <position position="574"/>
    </location>
    <ligand>
        <name>[4Fe-4S] cluster</name>
        <dbReference type="ChEBI" id="CHEBI:49883"/>
        <label>1</label>
    </ligand>
</feature>
<dbReference type="InterPro" id="IPR029061">
    <property type="entry name" value="THDP-binding"/>
</dbReference>
<dbReference type="PANTHER" id="PTHR43710:SF7">
    <property type="entry name" value="INDOLEPYRUVATE OXIDOREDUCTASE SUBUNIT IORA"/>
    <property type="match status" value="1"/>
</dbReference>
<keyword evidence="18" id="KW-0670">Pyruvate</keyword>
<evidence type="ECO:0000256" key="12">
    <source>
        <dbReference type="ARBA" id="ARBA00030514"/>
    </source>
</evidence>
<dbReference type="SUPFAM" id="SSF52518">
    <property type="entry name" value="Thiamin diphosphate-binding fold (THDP-binding)"/>
    <property type="match status" value="2"/>
</dbReference>
<evidence type="ECO:0000256" key="11">
    <source>
        <dbReference type="ARBA" id="ARBA00023014"/>
    </source>
</evidence>
<feature type="domain" description="4Fe-4S ferredoxin-type" evidence="17">
    <location>
        <begin position="591"/>
        <end position="619"/>
    </location>
</feature>
<proteinExistence type="predicted"/>
<dbReference type="PIRSF" id="PIRSF006439">
    <property type="entry name" value="Indolepyruvate_ferr_oxidored"/>
    <property type="match status" value="1"/>
</dbReference>
<comment type="function">
    <text evidence="1 15">Catalyzes the ferredoxin-dependent oxidative decarboxylation of arylpyruvates.</text>
</comment>
<evidence type="ECO:0000256" key="16">
    <source>
        <dbReference type="PIRSR" id="PIRSR006439-50"/>
    </source>
</evidence>
<organism evidence="18">
    <name type="scientific">Ignisphaera aggregans</name>
    <dbReference type="NCBI Taxonomy" id="334771"/>
    <lineage>
        <taxon>Archaea</taxon>
        <taxon>Thermoproteota</taxon>
        <taxon>Thermoprotei</taxon>
        <taxon>Desulfurococcales</taxon>
        <taxon>Desulfurococcaceae</taxon>
        <taxon>Ignisphaera</taxon>
    </lineage>
</organism>
<dbReference type="EC" id="1.2.7.8" evidence="15"/>
<dbReference type="GO" id="GO:0018491">
    <property type="term" value="F:2-oxobutyrate synthase activity"/>
    <property type="evidence" value="ECO:0007669"/>
    <property type="project" value="UniProtKB-ARBA"/>
</dbReference>
<sequence length="619" mass="67131">MPKARGSHRILGEPNTTVFLLGNEAIARGAIEYGIGFATAYPGTPSSEVVETLSLVASELGVYVEWSVNEKVAFEGAYAAAMSGVPSLTAMKHVGLNVAADPLMTSAYTGVEAGFLIVTVDDPYMHSSQNEQDNRWYGLHAYIPVLEPCDPQEAKELTYLGLELSEKLHHPFMLRSVTRVSHVRAPVRLGEVRKPRTAGFFPREPSKWAVVPENARKMKQRLLEKWRAVESYLADLPYTRVEGEGKVLIVSSGVGYAYAAEATEALNVKARVLKLASPVPLPRKVVENAVEGVEKVLVIEECDPVVELQLKAVLQDLGLRIEVHGEDLLGRRGELTLDRVAEAIAKVFGVPWSAPEVLKTPIEPPQRPPILCPGCPHRATFYALKMAVRRLRVDPIYSGDIGCYSLGIQPPFNAQDVIIEMGGSIGLANGFAHTVKERPAVAIIGDSTFFHAGLPPLVNAVYNRAPMLVLVLDNETTAMTGFQPHPGTGVKANGSLGKKICIECIAEAIGVDYVEVFDPYNVKKAIEAIEKGLRVAMSSGVAVLVARRECSLNAARGGRLSGVYQVDLEKCIKCMLCVNELACPAIRVEKGFPKVIESLCIGCGVCNEVCPVKAFTKIR</sequence>
<dbReference type="PANTHER" id="PTHR43710">
    <property type="entry name" value="2-HYDROXYACYL-COA LYASE"/>
    <property type="match status" value="1"/>
</dbReference>
<protein>
    <recommendedName>
        <fullName evidence="4 15">Indolepyruvate oxidoreductase subunit IorA</fullName>
        <shortName evidence="15">IOR</shortName>
        <ecNumber evidence="15">1.2.7.8</ecNumber>
    </recommendedName>
    <alternativeName>
        <fullName evidence="12 15">Indolepyruvate ferredoxin oxidoreductase subunit alpha</fullName>
    </alternativeName>
</protein>
<comment type="catalytic activity">
    <reaction evidence="14">
        <text>a 2-oxocarboxylate + 2 oxidized [2Fe-2S]-[ferredoxin] + CoA = an acyl-CoA + 2 reduced [2Fe-2S]-[ferredoxin] + CO2 + H(+)</text>
        <dbReference type="Rhea" id="RHEA:42316"/>
        <dbReference type="Rhea" id="RHEA-COMP:10000"/>
        <dbReference type="Rhea" id="RHEA-COMP:10001"/>
        <dbReference type="ChEBI" id="CHEBI:15378"/>
        <dbReference type="ChEBI" id="CHEBI:16526"/>
        <dbReference type="ChEBI" id="CHEBI:33737"/>
        <dbReference type="ChEBI" id="CHEBI:33738"/>
        <dbReference type="ChEBI" id="CHEBI:35179"/>
        <dbReference type="ChEBI" id="CHEBI:57287"/>
        <dbReference type="ChEBI" id="CHEBI:58342"/>
        <dbReference type="EC" id="1.2.7.11"/>
    </reaction>
</comment>
<dbReference type="InterPro" id="IPR002880">
    <property type="entry name" value="Pyrv_Fd/Flavodoxin_OxRdtase_N"/>
</dbReference>
<dbReference type="EMBL" id="DTFF01000025">
    <property type="protein sequence ID" value="HGI87406.1"/>
    <property type="molecule type" value="Genomic_DNA"/>
</dbReference>
<dbReference type="InterPro" id="IPR009014">
    <property type="entry name" value="Transketo_C/PFOR_II"/>
</dbReference>
<dbReference type="FunFam" id="3.40.50.970:FF:000039">
    <property type="entry name" value="Indolepyruvate oxidoreductase subunit IorA"/>
    <property type="match status" value="1"/>
</dbReference>
<comment type="catalytic activity">
    <reaction evidence="13 15">
        <text>indole-3-pyruvate + 2 oxidized [2Fe-2S]-[ferredoxin] + CoA = (indol-3-yl)acetyl-CoA + 2 reduced [2Fe-2S]-[ferredoxin] + CO2 + H(+)</text>
        <dbReference type="Rhea" id="RHEA:12645"/>
        <dbReference type="Rhea" id="RHEA-COMP:10000"/>
        <dbReference type="Rhea" id="RHEA-COMP:10001"/>
        <dbReference type="ChEBI" id="CHEBI:15378"/>
        <dbReference type="ChEBI" id="CHEBI:16526"/>
        <dbReference type="ChEBI" id="CHEBI:17640"/>
        <dbReference type="ChEBI" id="CHEBI:33737"/>
        <dbReference type="ChEBI" id="CHEBI:33738"/>
        <dbReference type="ChEBI" id="CHEBI:57271"/>
        <dbReference type="ChEBI" id="CHEBI:57287"/>
        <dbReference type="EC" id="1.2.7.8"/>
    </reaction>
</comment>
<dbReference type="GO" id="GO:0051539">
    <property type="term" value="F:4 iron, 4 sulfur cluster binding"/>
    <property type="evidence" value="ECO:0007669"/>
    <property type="project" value="UniProtKB-UniRule"/>
</dbReference>
<evidence type="ECO:0000256" key="1">
    <source>
        <dbReference type="ARBA" id="ARBA00002995"/>
    </source>
</evidence>
<dbReference type="InterPro" id="IPR017721">
    <property type="entry name" value="IorA"/>
</dbReference>
<dbReference type="InterPro" id="IPR011766">
    <property type="entry name" value="TPP_enzyme_TPP-bd"/>
</dbReference>
<feature type="binding site" evidence="16">
    <location>
        <position position="577"/>
    </location>
    <ligand>
        <name>[4Fe-4S] cluster</name>
        <dbReference type="ChEBI" id="CHEBI:49883"/>
        <label>1</label>
    </ligand>
</feature>
<comment type="cofactor">
    <cofactor evidence="15 16">
        <name>[4Fe-4S] cluster</name>
        <dbReference type="ChEBI" id="CHEBI:49883"/>
    </cofactor>
    <text evidence="15 16">Binds 2 [4Fe-4S] clusters. In this family the first cluster has a non-standard and varying [4Fe-4S] binding motif CX(2)CX(2)CX(4-5)CP.</text>
</comment>
<dbReference type="PROSITE" id="PS51379">
    <property type="entry name" value="4FE4S_FER_2"/>
    <property type="match status" value="2"/>
</dbReference>
<dbReference type="Pfam" id="PF00037">
    <property type="entry name" value="Fer4"/>
    <property type="match status" value="1"/>
</dbReference>
<evidence type="ECO:0000256" key="3">
    <source>
        <dbReference type="ARBA" id="ARBA00011631"/>
    </source>
</evidence>
<evidence type="ECO:0000256" key="10">
    <source>
        <dbReference type="ARBA" id="ARBA00023004"/>
    </source>
</evidence>